<dbReference type="GO" id="GO:0016757">
    <property type="term" value="F:glycosyltransferase activity"/>
    <property type="evidence" value="ECO:0007669"/>
    <property type="project" value="InterPro"/>
</dbReference>
<dbReference type="AlphaFoldDB" id="A0A4S3PQV0"/>
<gene>
    <name evidence="3" type="ORF">E1I69_12800</name>
</gene>
<dbReference type="RefSeq" id="WP_136379988.1">
    <property type="nucleotide sequence ID" value="NZ_SLUB01000021.1"/>
</dbReference>
<sequence>MKVLVIWRLLTVGGVNAGWRNRAVYFKKYGIETDFMYVKDLGGMHIMDDVATVYLTNDKKEIVDIIQKNKYDVIIICDTKKGYKWIRKANYKGPLILEARTPEILKLTRHLPDFDEVTPDRMIVPSHHQKRLASILIDSNAPYEVIYNGIDTEFFKPLNPEETHLEKEPIIPKGKKVVAYIGRLDGRKNWKLLMEIAHRIKSERNDIEIWIIGGANSAQRDEFETYWKDHGLTDIIKWYPVVAYQEMPHMYSKIRQSEGCTIATTKGESFGNTFIESMACGVPVVAPGISSIPEIVEDGKTGLLYIEENAQDAAKKIYQIIDAPEYYQTLSTNARERVELSFSIEKCAKSYVRLLRELTGGDEHPTN</sequence>
<evidence type="ECO:0000256" key="1">
    <source>
        <dbReference type="ARBA" id="ARBA00022679"/>
    </source>
</evidence>
<dbReference type="EMBL" id="SLUB01000021">
    <property type="protein sequence ID" value="THE12037.1"/>
    <property type="molecule type" value="Genomic_DNA"/>
</dbReference>
<evidence type="ECO:0000313" key="3">
    <source>
        <dbReference type="EMBL" id="THE12037.1"/>
    </source>
</evidence>
<dbReference type="GO" id="GO:0009103">
    <property type="term" value="P:lipopolysaccharide biosynthetic process"/>
    <property type="evidence" value="ECO:0007669"/>
    <property type="project" value="TreeGrafter"/>
</dbReference>
<keyword evidence="1 3" id="KW-0808">Transferase</keyword>
<reference evidence="3 4" key="1">
    <citation type="journal article" date="2019" name="Indoor Air">
        <title>Impacts of indoor surface finishes on bacterial viability.</title>
        <authorList>
            <person name="Hu J."/>
            <person name="Maamar S.B."/>
            <person name="Glawe A.J."/>
            <person name="Gottel N."/>
            <person name="Gilbert J.A."/>
            <person name="Hartmann E.M."/>
        </authorList>
    </citation>
    <scope>NUCLEOTIDE SEQUENCE [LARGE SCALE GENOMIC DNA]</scope>
    <source>
        <strain evidence="3 4">AF060A6</strain>
    </source>
</reference>
<dbReference type="Pfam" id="PF00534">
    <property type="entry name" value="Glycos_transf_1"/>
    <property type="match status" value="1"/>
</dbReference>
<dbReference type="CDD" id="cd03801">
    <property type="entry name" value="GT4_PimA-like"/>
    <property type="match status" value="1"/>
</dbReference>
<accession>A0A4S3PQV0</accession>
<comment type="caution">
    <text evidence="3">The sequence shown here is derived from an EMBL/GenBank/DDBJ whole genome shotgun (WGS) entry which is preliminary data.</text>
</comment>
<evidence type="ECO:0000313" key="4">
    <source>
        <dbReference type="Proteomes" id="UP000306477"/>
    </source>
</evidence>
<dbReference type="Proteomes" id="UP000306477">
    <property type="component" value="Unassembled WGS sequence"/>
</dbReference>
<evidence type="ECO:0000259" key="2">
    <source>
        <dbReference type="Pfam" id="PF00534"/>
    </source>
</evidence>
<proteinExistence type="predicted"/>
<dbReference type="Gene3D" id="3.40.50.2000">
    <property type="entry name" value="Glycogen Phosphorylase B"/>
    <property type="match status" value="2"/>
</dbReference>
<feature type="domain" description="Glycosyl transferase family 1" evidence="2">
    <location>
        <begin position="166"/>
        <end position="337"/>
    </location>
</feature>
<dbReference type="PANTHER" id="PTHR46401">
    <property type="entry name" value="GLYCOSYLTRANSFERASE WBBK-RELATED"/>
    <property type="match status" value="1"/>
</dbReference>
<name>A0A4S3PQV0_9BACI</name>
<dbReference type="SUPFAM" id="SSF53756">
    <property type="entry name" value="UDP-Glycosyltransferase/glycogen phosphorylase"/>
    <property type="match status" value="1"/>
</dbReference>
<dbReference type="OrthoDB" id="158463at2"/>
<dbReference type="InterPro" id="IPR001296">
    <property type="entry name" value="Glyco_trans_1"/>
</dbReference>
<keyword evidence="4" id="KW-1185">Reference proteome</keyword>
<dbReference type="PANTHER" id="PTHR46401:SF2">
    <property type="entry name" value="GLYCOSYLTRANSFERASE WBBK-RELATED"/>
    <property type="match status" value="1"/>
</dbReference>
<protein>
    <submittedName>
        <fullName evidence="3">Glycosyltransferase family 1 protein</fullName>
    </submittedName>
</protein>
<organism evidence="3 4">
    <name type="scientific">Bacillus timonensis</name>
    <dbReference type="NCBI Taxonomy" id="1033734"/>
    <lineage>
        <taxon>Bacteria</taxon>
        <taxon>Bacillati</taxon>
        <taxon>Bacillota</taxon>
        <taxon>Bacilli</taxon>
        <taxon>Bacillales</taxon>
        <taxon>Bacillaceae</taxon>
        <taxon>Bacillus</taxon>
    </lineage>
</organism>